<evidence type="ECO:0000313" key="2">
    <source>
        <dbReference type="Proteomes" id="UP000245699"/>
    </source>
</evidence>
<feature type="non-terminal residue" evidence="1">
    <location>
        <position position="152"/>
    </location>
</feature>
<dbReference type="AlphaFoldDB" id="A0A2T9YU95"/>
<organism evidence="1 2">
    <name type="scientific">Furculomyces boomerangus</name>
    <dbReference type="NCBI Taxonomy" id="61424"/>
    <lineage>
        <taxon>Eukaryota</taxon>
        <taxon>Fungi</taxon>
        <taxon>Fungi incertae sedis</taxon>
        <taxon>Zoopagomycota</taxon>
        <taxon>Kickxellomycotina</taxon>
        <taxon>Harpellomycetes</taxon>
        <taxon>Harpellales</taxon>
        <taxon>Harpellaceae</taxon>
        <taxon>Furculomyces</taxon>
    </lineage>
</organism>
<comment type="caution">
    <text evidence="1">The sequence shown here is derived from an EMBL/GenBank/DDBJ whole genome shotgun (WGS) entry which is preliminary data.</text>
</comment>
<evidence type="ECO:0000313" key="1">
    <source>
        <dbReference type="EMBL" id="PVU95844.1"/>
    </source>
</evidence>
<reference evidence="1 2" key="1">
    <citation type="journal article" date="2018" name="MBio">
        <title>Comparative Genomics Reveals the Core Gene Toolbox for the Fungus-Insect Symbiosis.</title>
        <authorList>
            <person name="Wang Y."/>
            <person name="Stata M."/>
            <person name="Wang W."/>
            <person name="Stajich J.E."/>
            <person name="White M.M."/>
            <person name="Moncalvo J.M."/>
        </authorList>
    </citation>
    <scope>NUCLEOTIDE SEQUENCE [LARGE SCALE GENOMIC DNA]</scope>
    <source>
        <strain evidence="1 2">AUS-77-4</strain>
    </source>
</reference>
<gene>
    <name evidence="1" type="ORF">BB559_002581</name>
</gene>
<name>A0A2T9YU95_9FUNG</name>
<proteinExistence type="predicted"/>
<protein>
    <recommendedName>
        <fullName evidence="3">Transposase MuDR plant domain-containing protein</fullName>
    </recommendedName>
</protein>
<keyword evidence="2" id="KW-1185">Reference proteome</keyword>
<accession>A0A2T9YU95</accession>
<dbReference type="EMBL" id="MBFT01000166">
    <property type="protein sequence ID" value="PVU95844.1"/>
    <property type="molecule type" value="Genomic_DNA"/>
</dbReference>
<evidence type="ECO:0008006" key="3">
    <source>
        <dbReference type="Google" id="ProtNLM"/>
    </source>
</evidence>
<sequence length="152" mass="17790">MDSMLKLNGDYLSKLNLSSSDFDNDIKDDIDFFDDSDDIDLSDESGSNDEVDIGLFFTEFEYFLKRDVIESVQLYSNMIQKPYKVNKTDNTQFSVLCHNKNCFFDIRFGFKNAFNPPHTVVRHFCNLKFSSLQKTEIPSYRNPGFYLKTSKY</sequence>
<dbReference type="Proteomes" id="UP000245699">
    <property type="component" value="Unassembled WGS sequence"/>
</dbReference>